<evidence type="ECO:0000313" key="2">
    <source>
        <dbReference type="EMBL" id="MBI6873994.1"/>
    </source>
</evidence>
<reference evidence="2" key="1">
    <citation type="submission" date="2020-12" db="EMBL/GenBank/DDBJ databases">
        <title>Clostridium thailandense sp. nov., a novel acetogenic bacterium isolated from peat land soil in Thailand.</title>
        <authorList>
            <person name="Chaikitkaew S."/>
            <person name="Birkeland N.K."/>
        </authorList>
    </citation>
    <scope>NUCLEOTIDE SEQUENCE</scope>
    <source>
        <strain evidence="2">DSM 17425</strain>
    </source>
</reference>
<sequence>MSKDIFSGLENLGFEDIDNVNLYKKEDDKMKQDEEKIGQSEEYKQRSLLYDMQVTCPVCEVNFKVRAVKTSASRILKKDSDSFIRYGVINPYFYDVWVCNSCGYSAMKNDFHKIRSFQINSVKEKITSRWRGKNYPDVYDIDIAIERYKLALLNYVVTEAKSSKKAMNCLKLAWMYRLKEDADNEMTFLKQALDGFSDAYYNEDFPIYEMNKFTIMYLIGELNRRAQKPEEALVWFSKIITAPGAPQRLKDKTRDQKDLIEESLKKESASNEDLTEGISFDDENKKDKKGFFSKFFK</sequence>
<dbReference type="Proteomes" id="UP000622687">
    <property type="component" value="Unassembled WGS sequence"/>
</dbReference>
<dbReference type="AlphaFoldDB" id="A0A934HXT3"/>
<gene>
    <name evidence="2" type="ORF">I6U51_15010</name>
</gene>
<proteinExistence type="predicted"/>
<accession>A0A934HXT3</accession>
<feature type="region of interest" description="Disordered" evidence="1">
    <location>
        <begin position="262"/>
        <end position="286"/>
    </location>
</feature>
<evidence type="ECO:0000313" key="3">
    <source>
        <dbReference type="Proteomes" id="UP000622687"/>
    </source>
</evidence>
<protein>
    <submittedName>
        <fullName evidence="2">DUF2225 domain-containing protein</fullName>
    </submittedName>
</protein>
<evidence type="ECO:0000256" key="1">
    <source>
        <dbReference type="SAM" id="MobiDB-lite"/>
    </source>
</evidence>
<dbReference type="InterPro" id="IPR018708">
    <property type="entry name" value="DUF2225"/>
</dbReference>
<dbReference type="Pfam" id="PF09986">
    <property type="entry name" value="DUF2225"/>
    <property type="match status" value="1"/>
</dbReference>
<comment type="caution">
    <text evidence="2">The sequence shown here is derived from an EMBL/GenBank/DDBJ whole genome shotgun (WGS) entry which is preliminary data.</text>
</comment>
<name>A0A934HXT3_9CLOT</name>
<dbReference type="EMBL" id="JAEEGB010000017">
    <property type="protein sequence ID" value="MBI6873994.1"/>
    <property type="molecule type" value="Genomic_DNA"/>
</dbReference>
<organism evidence="2 3">
    <name type="scientific">Clostridium aciditolerans</name>
    <dbReference type="NCBI Taxonomy" id="339861"/>
    <lineage>
        <taxon>Bacteria</taxon>
        <taxon>Bacillati</taxon>
        <taxon>Bacillota</taxon>
        <taxon>Clostridia</taxon>
        <taxon>Eubacteriales</taxon>
        <taxon>Clostridiaceae</taxon>
        <taxon>Clostridium</taxon>
    </lineage>
</organism>
<keyword evidence="3" id="KW-1185">Reference proteome</keyword>